<evidence type="ECO:0000313" key="2">
    <source>
        <dbReference type="EMBL" id="GAW82075.1"/>
    </source>
</evidence>
<keyword evidence="3" id="KW-1185">Reference proteome</keyword>
<dbReference type="Proteomes" id="UP000195521">
    <property type="component" value="Unassembled WGS sequence"/>
</dbReference>
<evidence type="ECO:0000313" key="3">
    <source>
        <dbReference type="Proteomes" id="UP000195521"/>
    </source>
</evidence>
<dbReference type="EMBL" id="BDQF01000013">
    <property type="protein sequence ID" value="GAW82075.1"/>
    <property type="molecule type" value="Genomic_DNA"/>
</dbReference>
<organism evidence="2 3">
    <name type="scientific">Plasmodium gonderi</name>
    <dbReference type="NCBI Taxonomy" id="77519"/>
    <lineage>
        <taxon>Eukaryota</taxon>
        <taxon>Sar</taxon>
        <taxon>Alveolata</taxon>
        <taxon>Apicomplexa</taxon>
        <taxon>Aconoidasida</taxon>
        <taxon>Haemosporida</taxon>
        <taxon>Plasmodiidae</taxon>
        <taxon>Plasmodium</taxon>
        <taxon>Plasmodium (Plasmodium)</taxon>
    </lineage>
</organism>
<name>A0A1Y1JKU9_PLAGO</name>
<keyword evidence="1" id="KW-0175">Coiled coil</keyword>
<protein>
    <submittedName>
        <fullName evidence="2">Uncharacterized protein</fullName>
    </submittedName>
</protein>
<dbReference type="OrthoDB" id="372098at2759"/>
<evidence type="ECO:0000256" key="1">
    <source>
        <dbReference type="SAM" id="Coils"/>
    </source>
</evidence>
<proteinExistence type="predicted"/>
<dbReference type="OMA" id="AIGEHTD"/>
<sequence length="270" mass="32553">MKENDAISFDVAHFLKNFAELEKSYEHLLNLKKQNELKLTEALKNLDEIKEQYEQEKKKNFEMSVTMGEHTDKLIKKHSYAERYDYVKRQNDDFREKIESLMKEKEQEKLLMEEKTKMLEMKMKREVQEYDNKLRESKNKLLQLQSHIVELEMDITSKDEEVNKLSSLLREIKKEHEVQKLEYELKIKDLIKKNDENNKKNKEAMRDVINDKGNHALKILKNKLYLLQQKYNKMEKEYTNLKRITNKTDKKGINTNVRTKTGRSKGLYEI</sequence>
<feature type="coiled-coil region" evidence="1">
    <location>
        <begin position="32"/>
        <end position="244"/>
    </location>
</feature>
<dbReference type="GeneID" id="39748807"/>
<dbReference type="RefSeq" id="XP_028544664.1">
    <property type="nucleotide sequence ID" value="XM_028688863.1"/>
</dbReference>
<comment type="caution">
    <text evidence="2">The sequence shown here is derived from an EMBL/GenBank/DDBJ whole genome shotgun (WGS) entry which is preliminary data.</text>
</comment>
<gene>
    <name evidence="2" type="ORF">PGO_120670</name>
</gene>
<accession>A0A1Y1JKU9</accession>
<reference evidence="3" key="1">
    <citation type="submission" date="2017-04" db="EMBL/GenBank/DDBJ databases">
        <title>Plasmodium gonderi genome.</title>
        <authorList>
            <person name="Arisue N."/>
            <person name="Honma H."/>
            <person name="Kawai S."/>
            <person name="Tougan T."/>
            <person name="Tanabe K."/>
            <person name="Horii T."/>
        </authorList>
    </citation>
    <scope>NUCLEOTIDE SEQUENCE [LARGE SCALE GENOMIC DNA]</scope>
    <source>
        <strain evidence="3">ATCC 30045</strain>
    </source>
</reference>
<dbReference type="AlphaFoldDB" id="A0A1Y1JKU9"/>